<evidence type="ECO:0000256" key="1">
    <source>
        <dbReference type="SAM" id="SignalP"/>
    </source>
</evidence>
<dbReference type="AlphaFoldDB" id="A0A6P4ZUH3"/>
<feature type="domain" description="Alpha/beta hydrolase fold-5" evidence="2">
    <location>
        <begin position="38"/>
        <end position="180"/>
    </location>
</feature>
<dbReference type="OrthoDB" id="188124at2759"/>
<proteinExistence type="predicted"/>
<evidence type="ECO:0000259" key="2">
    <source>
        <dbReference type="Pfam" id="PF12695"/>
    </source>
</evidence>
<organism evidence="3 4">
    <name type="scientific">Branchiostoma belcheri</name>
    <name type="common">Amphioxus</name>
    <dbReference type="NCBI Taxonomy" id="7741"/>
    <lineage>
        <taxon>Eukaryota</taxon>
        <taxon>Metazoa</taxon>
        <taxon>Chordata</taxon>
        <taxon>Cephalochordata</taxon>
        <taxon>Leptocardii</taxon>
        <taxon>Amphioxiformes</taxon>
        <taxon>Branchiostomatidae</taxon>
        <taxon>Branchiostoma</taxon>
    </lineage>
</organism>
<dbReference type="RefSeq" id="XP_019633246.1">
    <property type="nucleotide sequence ID" value="XM_019777687.1"/>
</dbReference>
<dbReference type="InterPro" id="IPR029058">
    <property type="entry name" value="AB_hydrolase_fold"/>
</dbReference>
<gene>
    <name evidence="4" type="primary">LOC109476680</name>
</gene>
<evidence type="ECO:0000313" key="4">
    <source>
        <dbReference type="RefSeq" id="XP_019633246.1"/>
    </source>
</evidence>
<reference evidence="4" key="1">
    <citation type="submission" date="2025-08" db="UniProtKB">
        <authorList>
            <consortium name="RefSeq"/>
        </authorList>
    </citation>
    <scope>IDENTIFICATION</scope>
    <source>
        <tissue evidence="4">Gonad</tissue>
    </source>
</reference>
<accession>A0A6P4ZUH3</accession>
<dbReference type="InterPro" id="IPR029059">
    <property type="entry name" value="AB_hydrolase_5"/>
</dbReference>
<keyword evidence="1" id="KW-0732">Signal</keyword>
<dbReference type="Gene3D" id="3.40.50.1820">
    <property type="entry name" value="alpha/beta hydrolase"/>
    <property type="match status" value="1"/>
</dbReference>
<feature type="chain" id="PRO_5028416801" evidence="1">
    <location>
        <begin position="21"/>
        <end position="512"/>
    </location>
</feature>
<sequence>MRFPVPALVLLLCGLPHVLGTSCKLLRPTNTDGAEMGLIIVPGAYIKGTAYQPLAQTIQDLSPHKLWVGLTDGYVTDLPNPLELSSAIQACKQAIVQDGMKTDVFFIGAHSLGGTFLQMYLSDNPRQAKGMLLWGSYLTSSYPMSTFPVPVLTLNGDLDGLVRLGYSWKKYREFVAMDGNFSTAYVYQKPVVVVPGLNHGHIASGPMPSNVLNMDLPAEMTMEQAHRLIANSSVNFMVANSPNNTAAMQAAAVKHLRTQMNVTGRILAPFDIISALDYDGKTSPWVTTAQQSIIGAPAALQSKLTVKTKVVDNILELGDNKPKVEKEGDMVTVQTYTKLDYPLNPIDNSEPYVSTNMLSTKMKRQSAVVQELGPGDYNSPITCKDLNQMAFQIASTAASSTAMTRYQQKGHHLTFADDEMKSTGSGWLSGALTFEDQGDGTVKVTSPALVTGLDAWFGFDGMHYYSLQVTSPALVTGLDAWFGFDGMHYCKLLSPFRALEYIYTDSLRHVSS</sequence>
<dbReference type="PROSITE" id="PS51257">
    <property type="entry name" value="PROKAR_LIPOPROTEIN"/>
    <property type="match status" value="1"/>
</dbReference>
<keyword evidence="3" id="KW-1185">Reference proteome</keyword>
<dbReference type="Proteomes" id="UP000515135">
    <property type="component" value="Unplaced"/>
</dbReference>
<name>A0A6P4ZUH3_BRABE</name>
<evidence type="ECO:0000313" key="3">
    <source>
        <dbReference type="Proteomes" id="UP000515135"/>
    </source>
</evidence>
<dbReference type="KEGG" id="bbel:109476680"/>
<dbReference type="SUPFAM" id="SSF53474">
    <property type="entry name" value="alpha/beta-Hydrolases"/>
    <property type="match status" value="1"/>
</dbReference>
<protein>
    <submittedName>
        <fullName evidence="4">Uncharacterized protein LOC109476680</fullName>
    </submittedName>
</protein>
<feature type="signal peptide" evidence="1">
    <location>
        <begin position="1"/>
        <end position="20"/>
    </location>
</feature>
<dbReference type="GeneID" id="109476680"/>
<dbReference type="Pfam" id="PF12695">
    <property type="entry name" value="Abhydrolase_5"/>
    <property type="match status" value="1"/>
</dbReference>
<dbReference type="GO" id="GO:0016787">
    <property type="term" value="F:hydrolase activity"/>
    <property type="evidence" value="ECO:0007669"/>
    <property type="project" value="InterPro"/>
</dbReference>